<dbReference type="InterPro" id="IPR009057">
    <property type="entry name" value="Homeodomain-like_sf"/>
</dbReference>
<keyword evidence="2 4" id="KW-0238">DNA-binding</keyword>
<dbReference type="EMBL" id="FNDI01000009">
    <property type="protein sequence ID" value="SDH91810.1"/>
    <property type="molecule type" value="Genomic_DNA"/>
</dbReference>
<name>A0A7Z7FHC6_9BURK</name>
<evidence type="ECO:0000313" key="6">
    <source>
        <dbReference type="EMBL" id="SDH91810.1"/>
    </source>
</evidence>
<keyword evidence="1" id="KW-0805">Transcription regulation</keyword>
<proteinExistence type="predicted"/>
<dbReference type="PROSITE" id="PS50977">
    <property type="entry name" value="HTH_TETR_2"/>
    <property type="match status" value="1"/>
</dbReference>
<protein>
    <submittedName>
        <fullName evidence="6">Transcriptional regulator, TetR family</fullName>
    </submittedName>
</protein>
<evidence type="ECO:0000259" key="5">
    <source>
        <dbReference type="PROSITE" id="PS50977"/>
    </source>
</evidence>
<keyword evidence="7" id="KW-1185">Reference proteome</keyword>
<dbReference type="PANTHER" id="PTHR47506">
    <property type="entry name" value="TRANSCRIPTIONAL REGULATORY PROTEIN"/>
    <property type="match status" value="1"/>
</dbReference>
<feature type="DNA-binding region" description="H-T-H motif" evidence="4">
    <location>
        <begin position="47"/>
        <end position="66"/>
    </location>
</feature>
<organism evidence="6 7">
    <name type="scientific">Paraburkholderia steynii</name>
    <dbReference type="NCBI Taxonomy" id="1245441"/>
    <lineage>
        <taxon>Bacteria</taxon>
        <taxon>Pseudomonadati</taxon>
        <taxon>Pseudomonadota</taxon>
        <taxon>Betaproteobacteria</taxon>
        <taxon>Burkholderiales</taxon>
        <taxon>Burkholderiaceae</taxon>
        <taxon>Paraburkholderia</taxon>
    </lineage>
</organism>
<dbReference type="Pfam" id="PF00440">
    <property type="entry name" value="TetR_N"/>
    <property type="match status" value="1"/>
</dbReference>
<reference evidence="6" key="1">
    <citation type="submission" date="2016-10" db="EMBL/GenBank/DDBJ databases">
        <authorList>
            <person name="Varghese N."/>
            <person name="Submissions S."/>
        </authorList>
    </citation>
    <scope>NUCLEOTIDE SEQUENCE [LARGE SCALE GENOMIC DNA]</scope>
    <source>
        <strain evidence="6">YR281</strain>
    </source>
</reference>
<gene>
    <name evidence="6" type="ORF">SAMN04487926_109259</name>
</gene>
<evidence type="ECO:0000256" key="2">
    <source>
        <dbReference type="ARBA" id="ARBA00023125"/>
    </source>
</evidence>
<dbReference type="InterPro" id="IPR011075">
    <property type="entry name" value="TetR_C"/>
</dbReference>
<evidence type="ECO:0000256" key="3">
    <source>
        <dbReference type="ARBA" id="ARBA00023163"/>
    </source>
</evidence>
<dbReference type="SUPFAM" id="SSF48498">
    <property type="entry name" value="Tetracyclin repressor-like, C-terminal domain"/>
    <property type="match status" value="1"/>
</dbReference>
<dbReference type="PRINTS" id="PR00455">
    <property type="entry name" value="HTHTETR"/>
</dbReference>
<dbReference type="PANTHER" id="PTHR47506:SF1">
    <property type="entry name" value="HTH-TYPE TRANSCRIPTIONAL REGULATOR YJDC"/>
    <property type="match status" value="1"/>
</dbReference>
<dbReference type="Pfam" id="PF16925">
    <property type="entry name" value="TetR_C_13"/>
    <property type="match status" value="1"/>
</dbReference>
<dbReference type="InterPro" id="IPR001647">
    <property type="entry name" value="HTH_TetR"/>
</dbReference>
<evidence type="ECO:0000256" key="1">
    <source>
        <dbReference type="ARBA" id="ARBA00023015"/>
    </source>
</evidence>
<evidence type="ECO:0000256" key="4">
    <source>
        <dbReference type="PROSITE-ProRule" id="PRU00335"/>
    </source>
</evidence>
<dbReference type="Gene3D" id="1.10.357.10">
    <property type="entry name" value="Tetracycline Repressor, domain 2"/>
    <property type="match status" value="1"/>
</dbReference>
<dbReference type="Proteomes" id="UP000198900">
    <property type="component" value="Unassembled WGS sequence"/>
</dbReference>
<dbReference type="InterPro" id="IPR036271">
    <property type="entry name" value="Tet_transcr_reg_TetR-rel_C_sf"/>
</dbReference>
<evidence type="ECO:0000313" key="7">
    <source>
        <dbReference type="Proteomes" id="UP000198900"/>
    </source>
</evidence>
<comment type="caution">
    <text evidence="6">The sequence shown here is derived from an EMBL/GenBank/DDBJ whole genome shotgun (WGS) entry which is preliminary data.</text>
</comment>
<dbReference type="SUPFAM" id="SSF46689">
    <property type="entry name" value="Homeodomain-like"/>
    <property type="match status" value="1"/>
</dbReference>
<accession>A0A7Z7FHC6</accession>
<feature type="domain" description="HTH tetR-type" evidence="5">
    <location>
        <begin position="24"/>
        <end position="84"/>
    </location>
</feature>
<dbReference type="AlphaFoldDB" id="A0A7Z7FHC6"/>
<sequence length="207" mass="22937">MNPLKKCLTVYLVVDKVQPMEPTTTVRDQILEHAITLMMLRGYNGFSYRDLSELVGVKTSSIHYYFPSKDDLVLEAVSQYSNEILGALGSIESSLPADQKLGKYTKLFGRTLGEGDQICLCGMLAADIEALPDNVRTAVQAFFKANESWLAKVLAQGVKERTLHVNGKPENAARALYAAYQGSVLASRLFRTKARLEDVEASWKVSK</sequence>
<dbReference type="GO" id="GO:0003677">
    <property type="term" value="F:DNA binding"/>
    <property type="evidence" value="ECO:0007669"/>
    <property type="project" value="UniProtKB-UniRule"/>
</dbReference>
<keyword evidence="3" id="KW-0804">Transcription</keyword>